<protein>
    <submittedName>
        <fullName evidence="1">Uncharacterized protein</fullName>
    </submittedName>
</protein>
<dbReference type="EMBL" id="JAKZGP010000083">
    <property type="protein sequence ID" value="MCH7411519.1"/>
    <property type="molecule type" value="Genomic_DNA"/>
</dbReference>
<dbReference type="Proteomes" id="UP001165489">
    <property type="component" value="Unassembled WGS sequence"/>
</dbReference>
<proteinExistence type="predicted"/>
<sequence>MKKSKCVNEGFGMEIPPHLEHVKIYFLQKEVSPEEAEIFFHHHERLEWNTKKGTPIKNWKAFANEWIWNLLH</sequence>
<comment type="caution">
    <text evidence="1">The sequence shown here is derived from an EMBL/GenBank/DDBJ whole genome shotgun (WGS) entry which is preliminary data.</text>
</comment>
<accession>A0ABS9V5N4</accession>
<name>A0ABS9V5N4_9BACT</name>
<keyword evidence="2" id="KW-1185">Reference proteome</keyword>
<dbReference type="RefSeq" id="WP_241349952.1">
    <property type="nucleotide sequence ID" value="NZ_JAKZGP010000083.1"/>
</dbReference>
<reference evidence="1" key="1">
    <citation type="submission" date="2022-03" db="EMBL/GenBank/DDBJ databases">
        <title>De novo assembled genomes of Belliella spp. (Cyclobacteriaceae) strains.</title>
        <authorList>
            <person name="Szabo A."/>
            <person name="Korponai K."/>
            <person name="Felfoldi T."/>
        </authorList>
    </citation>
    <scope>NUCLEOTIDE SEQUENCE</scope>
    <source>
        <strain evidence="1">DSM 111904</strain>
    </source>
</reference>
<evidence type="ECO:0000313" key="2">
    <source>
        <dbReference type="Proteomes" id="UP001165489"/>
    </source>
</evidence>
<evidence type="ECO:0000313" key="1">
    <source>
        <dbReference type="EMBL" id="MCH7411519.1"/>
    </source>
</evidence>
<gene>
    <name evidence="1" type="ORF">MM239_19180</name>
</gene>
<organism evidence="1 2">
    <name type="scientific">Belliella filtrata</name>
    <dbReference type="NCBI Taxonomy" id="2923435"/>
    <lineage>
        <taxon>Bacteria</taxon>
        <taxon>Pseudomonadati</taxon>
        <taxon>Bacteroidota</taxon>
        <taxon>Cytophagia</taxon>
        <taxon>Cytophagales</taxon>
        <taxon>Cyclobacteriaceae</taxon>
        <taxon>Belliella</taxon>
    </lineage>
</organism>